<organism evidence="1">
    <name type="scientific">Nothobranchius kuhntae</name>
    <name type="common">Beira killifish</name>
    <dbReference type="NCBI Taxonomy" id="321403"/>
    <lineage>
        <taxon>Eukaryota</taxon>
        <taxon>Metazoa</taxon>
        <taxon>Chordata</taxon>
        <taxon>Craniata</taxon>
        <taxon>Vertebrata</taxon>
        <taxon>Euteleostomi</taxon>
        <taxon>Actinopterygii</taxon>
        <taxon>Neopterygii</taxon>
        <taxon>Teleostei</taxon>
        <taxon>Neoteleostei</taxon>
        <taxon>Acanthomorphata</taxon>
        <taxon>Ovalentaria</taxon>
        <taxon>Atherinomorphae</taxon>
        <taxon>Cyprinodontiformes</taxon>
        <taxon>Nothobranchiidae</taxon>
        <taxon>Nothobranchius</taxon>
    </lineage>
</organism>
<reference evidence="1" key="1">
    <citation type="submission" date="2016-05" db="EMBL/GenBank/DDBJ databases">
        <authorList>
            <person name="Lavstsen T."/>
            <person name="Jespersen J.S."/>
        </authorList>
    </citation>
    <scope>NUCLEOTIDE SEQUENCE</scope>
    <source>
        <tissue evidence="1">Brain</tissue>
    </source>
</reference>
<protein>
    <submittedName>
        <fullName evidence="1">Uncharacterized protein</fullName>
    </submittedName>
</protein>
<accession>A0A1A8HTU1</accession>
<sequence length="43" mass="4808">MTGTKARLEEDFVLPFGPHYQSAGDQLTAPLQLKKSGIIFQHH</sequence>
<gene>
    <name evidence="1" type="primary">Nfu_g_1_025809</name>
</gene>
<feature type="non-terminal residue" evidence="1">
    <location>
        <position position="43"/>
    </location>
</feature>
<reference evidence="1" key="2">
    <citation type="submission" date="2016-06" db="EMBL/GenBank/DDBJ databases">
        <title>The genome of a short-lived fish provides insights into sex chromosome evolution and the genetic control of aging.</title>
        <authorList>
            <person name="Reichwald K."/>
            <person name="Felder M."/>
            <person name="Petzold A."/>
            <person name="Koch P."/>
            <person name="Groth M."/>
            <person name="Platzer M."/>
        </authorList>
    </citation>
    <scope>NUCLEOTIDE SEQUENCE</scope>
    <source>
        <tissue evidence="1">Brain</tissue>
    </source>
</reference>
<dbReference type="EMBL" id="HAED01001113">
    <property type="protein sequence ID" value="SBQ86958.1"/>
    <property type="molecule type" value="Transcribed_RNA"/>
</dbReference>
<name>A0A1A8HTU1_NOTKU</name>
<proteinExistence type="predicted"/>
<evidence type="ECO:0000313" key="1">
    <source>
        <dbReference type="EMBL" id="SBQ86958.1"/>
    </source>
</evidence>
<dbReference type="AlphaFoldDB" id="A0A1A8HTU1"/>